<keyword evidence="1" id="KW-0812">Transmembrane</keyword>
<keyword evidence="4" id="KW-1185">Reference proteome</keyword>
<proteinExistence type="predicted"/>
<evidence type="ECO:0000313" key="3">
    <source>
        <dbReference type="EMBL" id="SDW14207.1"/>
    </source>
</evidence>
<dbReference type="OrthoDB" id="6053769at2"/>
<keyword evidence="1" id="KW-0472">Membrane</keyword>
<dbReference type="RefSeq" id="WP_091811265.1">
    <property type="nucleotide sequence ID" value="NZ_FNNE01000001.1"/>
</dbReference>
<feature type="domain" description="DUF802" evidence="2">
    <location>
        <begin position="393"/>
        <end position="445"/>
    </location>
</feature>
<dbReference type="EMBL" id="FNNE01000001">
    <property type="protein sequence ID" value="SDW14207.1"/>
    <property type="molecule type" value="Genomic_DNA"/>
</dbReference>
<dbReference type="Pfam" id="PF05650">
    <property type="entry name" value="DUF802"/>
    <property type="match status" value="2"/>
</dbReference>
<dbReference type="STRING" id="488533.SAMN04487960_101411"/>
<feature type="transmembrane region" description="Helical" evidence="1">
    <location>
        <begin position="111"/>
        <end position="135"/>
    </location>
</feature>
<feature type="domain" description="DUF802" evidence="2">
    <location>
        <begin position="320"/>
        <end position="372"/>
    </location>
</feature>
<organism evidence="3 4">
    <name type="scientific">Marinobacter mobilis</name>
    <dbReference type="NCBI Taxonomy" id="488533"/>
    <lineage>
        <taxon>Bacteria</taxon>
        <taxon>Pseudomonadati</taxon>
        <taxon>Pseudomonadota</taxon>
        <taxon>Gammaproteobacteria</taxon>
        <taxon>Pseudomonadales</taxon>
        <taxon>Marinobacteraceae</taxon>
        <taxon>Marinobacter</taxon>
    </lineage>
</organism>
<evidence type="ECO:0000259" key="2">
    <source>
        <dbReference type="Pfam" id="PF05650"/>
    </source>
</evidence>
<dbReference type="InterPro" id="IPR008520">
    <property type="entry name" value="DUF802"/>
</dbReference>
<protein>
    <recommendedName>
        <fullName evidence="2">DUF802 domain-containing protein</fullName>
    </recommendedName>
</protein>
<keyword evidence="1" id="KW-1133">Transmembrane helix</keyword>
<dbReference type="AlphaFoldDB" id="A0A1H2R498"/>
<dbReference type="Gene3D" id="1.20.120.20">
    <property type="entry name" value="Apolipoprotein"/>
    <property type="match status" value="1"/>
</dbReference>
<dbReference type="Proteomes" id="UP000199675">
    <property type="component" value="Unassembled WGS sequence"/>
</dbReference>
<feature type="transmembrane region" description="Helical" evidence="1">
    <location>
        <begin position="28"/>
        <end position="50"/>
    </location>
</feature>
<gene>
    <name evidence="3" type="ORF">SAMN04487960_101411</name>
</gene>
<evidence type="ECO:0000313" key="4">
    <source>
        <dbReference type="Proteomes" id="UP000199675"/>
    </source>
</evidence>
<reference evidence="3 4" key="1">
    <citation type="submission" date="2016-10" db="EMBL/GenBank/DDBJ databases">
        <authorList>
            <person name="de Groot N.N."/>
        </authorList>
    </citation>
    <scope>NUCLEOTIDE SEQUENCE [LARGE SCALE GENOMIC DNA]</scope>
    <source>
        <strain evidence="3 4">CGMCC 1.7059</strain>
    </source>
</reference>
<name>A0A1H2R498_9GAMM</name>
<sequence length="734" mass="79550">MTRILFILTFLLGASVVGWIGLGFRESDLIALAVTLLIGGVYGFGFLELVHFRHTTGQLATSLTQLPTTRDGLTDWIAGLPPTLQNAVRRRVEGAPVALPGPMLTPYLTGLLVMLGLLGTFVGMIVTLDGAATALNGSTELSAIRSALAAPIQGLSLAFGTSIAGVAASAMLGLAATLSRRDRTLVSRQLESKARQELHHLSLNHQREQAFTALQTQSQTLPELVTAMQSMTDRLEQMSDQLSSTLTRNQGEFHSAVSAQYQQLADSVARSLQDNLRDSSRLAAEGIKPIMEQAMLMLGEQAGQTHQQITSITEQQLSTLAQQFKQTTEGAATHWQQGLAEHHQANQAFADDIRQTLEAHNNRFSDSTQRLLEQVAQTHHQLTEQTGQQLADVSQQFNAATERAASSWHSGLAEHQQYSAELAKTVGESLRSHQAELRDEARKLLAQVSQSHQQMTERTGDQLTEISTSLTSHSESFQTTTQALLSGQQIGLEELMVAVRQQLSLLNQEEGARGEAAIRRLAELEDAVTRHISQLGNALEAPMTRLIETASETPKAAAEVITQLRQEMTRNAERDNELLDERHRIMSELDTLLSSQRDAATAQRDAIETLIHSASETLNGVSEAFSAQVGQQHDRLAEVADDVTGSAQEVASLSEAFNLAVKLFSESNDKLVGGLSQVEQSLAASATRSDEQLAYYVEQAREIIELSMASQKDVIDALAAVRGKPAGQSAAIAG</sequence>
<accession>A0A1H2R498</accession>
<feature type="transmembrane region" description="Helical" evidence="1">
    <location>
        <begin position="155"/>
        <end position="178"/>
    </location>
</feature>
<evidence type="ECO:0000256" key="1">
    <source>
        <dbReference type="SAM" id="Phobius"/>
    </source>
</evidence>